<dbReference type="InterPro" id="IPR003439">
    <property type="entry name" value="ABC_transporter-like_ATP-bd"/>
</dbReference>
<dbReference type="PROSITE" id="PS50893">
    <property type="entry name" value="ABC_TRANSPORTER_2"/>
    <property type="match status" value="1"/>
</dbReference>
<evidence type="ECO:0000313" key="7">
    <source>
        <dbReference type="EMBL" id="MBP2333819.1"/>
    </source>
</evidence>
<dbReference type="InterPro" id="IPR003593">
    <property type="entry name" value="AAA+_ATPase"/>
</dbReference>
<dbReference type="Proteomes" id="UP001519305">
    <property type="component" value="Unassembled WGS sequence"/>
</dbReference>
<dbReference type="PANTHER" id="PTHR42794:SF1">
    <property type="entry name" value="HEMIN IMPORT ATP-BINDING PROTEIN HMUV"/>
    <property type="match status" value="1"/>
</dbReference>
<comment type="caution">
    <text evidence="7">The sequence shown here is derived from an EMBL/GenBank/DDBJ whole genome shotgun (WGS) entry which is preliminary data.</text>
</comment>
<keyword evidence="8" id="KW-1185">Reference proteome</keyword>
<keyword evidence="1" id="KW-0813">Transport</keyword>
<evidence type="ECO:0000259" key="6">
    <source>
        <dbReference type="PROSITE" id="PS50893"/>
    </source>
</evidence>
<sequence length="284" mass="29867">MKTPSLRDILPEIPCPADSRSRLSARGVTVRKGGRVLLDDVTVHAPRGRVTALVGPNGAGKSTLLAALSGDEAPDSGRIELDGADLHAVPIRDRARLRAVLPQSHPATVPFTAGEVIEFGRSPWGEADPELRRRVIDDCDVAHLLDRPVTVLSGGELARVHCARVLVQDTPVLLLDEPTAALDLRHAEAMLRLIGARAREGVAVVVVLHDLAAAAAHADDIVVLDGGRVVAAGAPADTLTADLIGEVYGLDVEVLADSGGNPVIVPARGRHPTPTATEHPNHRH</sequence>
<evidence type="ECO:0000256" key="4">
    <source>
        <dbReference type="ARBA" id="ARBA00022967"/>
    </source>
</evidence>
<feature type="region of interest" description="Disordered" evidence="5">
    <location>
        <begin position="263"/>
        <end position="284"/>
    </location>
</feature>
<accession>A0ABS4UB74</accession>
<organism evidence="7 8">
    <name type="scientific">Corynebacterium freneyi</name>
    <dbReference type="NCBI Taxonomy" id="134034"/>
    <lineage>
        <taxon>Bacteria</taxon>
        <taxon>Bacillati</taxon>
        <taxon>Actinomycetota</taxon>
        <taxon>Actinomycetes</taxon>
        <taxon>Mycobacteriales</taxon>
        <taxon>Corynebacteriaceae</taxon>
        <taxon>Corynebacterium</taxon>
    </lineage>
</organism>
<reference evidence="7 8" key="1">
    <citation type="submission" date="2021-03" db="EMBL/GenBank/DDBJ databases">
        <title>Sequencing the genomes of 1000 actinobacteria strains.</title>
        <authorList>
            <person name="Klenk H.-P."/>
        </authorList>
    </citation>
    <scope>NUCLEOTIDE SEQUENCE [LARGE SCALE GENOMIC DNA]</scope>
    <source>
        <strain evidence="7 8">DSM 44506</strain>
    </source>
</reference>
<proteinExistence type="predicted"/>
<dbReference type="Pfam" id="PF00005">
    <property type="entry name" value="ABC_tran"/>
    <property type="match status" value="1"/>
</dbReference>
<keyword evidence="3 7" id="KW-0067">ATP-binding</keyword>
<evidence type="ECO:0000256" key="5">
    <source>
        <dbReference type="SAM" id="MobiDB-lite"/>
    </source>
</evidence>
<dbReference type="NCBIfam" id="NF010068">
    <property type="entry name" value="PRK13548.1"/>
    <property type="match status" value="1"/>
</dbReference>
<dbReference type="InterPro" id="IPR027417">
    <property type="entry name" value="P-loop_NTPase"/>
</dbReference>
<evidence type="ECO:0000256" key="2">
    <source>
        <dbReference type="ARBA" id="ARBA00022741"/>
    </source>
</evidence>
<dbReference type="PANTHER" id="PTHR42794">
    <property type="entry name" value="HEMIN IMPORT ATP-BINDING PROTEIN HMUV"/>
    <property type="match status" value="1"/>
</dbReference>
<dbReference type="GO" id="GO:0005524">
    <property type="term" value="F:ATP binding"/>
    <property type="evidence" value="ECO:0007669"/>
    <property type="project" value="UniProtKB-KW"/>
</dbReference>
<keyword evidence="4" id="KW-1278">Translocase</keyword>
<evidence type="ECO:0000256" key="3">
    <source>
        <dbReference type="ARBA" id="ARBA00022840"/>
    </source>
</evidence>
<dbReference type="SUPFAM" id="SSF52540">
    <property type="entry name" value="P-loop containing nucleoside triphosphate hydrolases"/>
    <property type="match status" value="1"/>
</dbReference>
<evidence type="ECO:0000256" key="1">
    <source>
        <dbReference type="ARBA" id="ARBA00022448"/>
    </source>
</evidence>
<gene>
    <name evidence="7" type="ORF">JOF33_002518</name>
</gene>
<dbReference type="RefSeq" id="WP_083291418.1">
    <property type="nucleotide sequence ID" value="NZ_CP047357.1"/>
</dbReference>
<feature type="domain" description="ABC transporter" evidence="6">
    <location>
        <begin position="23"/>
        <end position="251"/>
    </location>
</feature>
<name>A0ABS4UB74_9CORY</name>
<evidence type="ECO:0000313" key="8">
    <source>
        <dbReference type="Proteomes" id="UP001519305"/>
    </source>
</evidence>
<dbReference type="EMBL" id="JAGINY010000001">
    <property type="protein sequence ID" value="MBP2333819.1"/>
    <property type="molecule type" value="Genomic_DNA"/>
</dbReference>
<protein>
    <submittedName>
        <fullName evidence="7">Iron complex transport system ATP-binding protein</fullName>
    </submittedName>
</protein>
<keyword evidence="2" id="KW-0547">Nucleotide-binding</keyword>
<dbReference type="Gene3D" id="3.40.50.300">
    <property type="entry name" value="P-loop containing nucleotide triphosphate hydrolases"/>
    <property type="match status" value="1"/>
</dbReference>
<dbReference type="SMART" id="SM00382">
    <property type="entry name" value="AAA"/>
    <property type="match status" value="1"/>
</dbReference>
<dbReference type="CDD" id="cd03214">
    <property type="entry name" value="ABC_Iron-Siderophores_B12_Hemin"/>
    <property type="match status" value="1"/>
</dbReference>